<proteinExistence type="predicted"/>
<dbReference type="Pfam" id="PF13596">
    <property type="entry name" value="PAS_10"/>
    <property type="match status" value="1"/>
</dbReference>
<dbReference type="AlphaFoldDB" id="A0A0A2E7P1"/>
<sequence length="509" mass="58196">MEHKMKNHLSDINEEKIRTIREIRELSDKGLISAEEAAERLREKIKSITPAEIAYAEQTGNGTDNDDECIRENMQQMRAIFKDLLQAERPSLPAGHPIDSYYKENDAVCTLVAQMKELYGAAFIKNRWLELYEQLEQFKTHLSRKQNQLYSALERKGFDKPSTTMWTYDNLVRDTITGQHDNLKRNAVEAFLNNQPEMERILLDLIDKENTILLPTALEMLSESEFASLSKGDFEIGFCLIPTPPPYIDANEATSSPEHPGLAEDLAALLGKYGIGKTDTDVLDVAEGKLTLEQINLIFKHLPVDLSFVDENEIVRFYSDTEHRVFPRSKGVIGREVRNCHPPKSVHVVEEIIEKFRTGEQSRAEFWINKPGLFIYIIYVAVRDAGNNFRGVLEMMQNCTHIREKEGSRTLLTWEKEGKETSKAGKETAIHSTDDTEIALTPDTKLTDLFRQYPLLKKELVNINERFGFLQSPLAKVILPKATLGLASKYGEIPYDTLVDKIKELIKRY</sequence>
<evidence type="ECO:0000313" key="2">
    <source>
        <dbReference type="Proteomes" id="UP000030103"/>
    </source>
</evidence>
<dbReference type="eggNOG" id="COG2461">
    <property type="taxonomic scope" value="Bacteria"/>
</dbReference>
<dbReference type="PANTHER" id="PTHR39966">
    <property type="entry name" value="BLL2471 PROTEIN-RELATED"/>
    <property type="match status" value="1"/>
</dbReference>
<name>A0A0A2E7P1_9PORP</name>
<dbReference type="RefSeq" id="WP_036874263.1">
    <property type="nucleotide sequence ID" value="NZ_JRFA01000019.1"/>
</dbReference>
<dbReference type="Proteomes" id="UP000030103">
    <property type="component" value="Unassembled WGS sequence"/>
</dbReference>
<dbReference type="GO" id="GO:0005886">
    <property type="term" value="C:plasma membrane"/>
    <property type="evidence" value="ECO:0007669"/>
    <property type="project" value="TreeGrafter"/>
</dbReference>
<dbReference type="SUPFAM" id="SSF55785">
    <property type="entry name" value="PYP-like sensor domain (PAS domain)"/>
    <property type="match status" value="1"/>
</dbReference>
<dbReference type="Gene3D" id="3.30.450.20">
    <property type="entry name" value="PAS domain"/>
    <property type="match status" value="1"/>
</dbReference>
<dbReference type="STRING" id="28115.HQ47_06915"/>
<evidence type="ECO:0008006" key="3">
    <source>
        <dbReference type="Google" id="ProtNLM"/>
    </source>
</evidence>
<reference evidence="1 2" key="1">
    <citation type="submission" date="2014-09" db="EMBL/GenBank/DDBJ databases">
        <title>Draft Genome Sequence of Porphyromonas macacae COT-192_OH2859.</title>
        <authorList>
            <person name="Wallis C."/>
            <person name="Deusch O."/>
            <person name="O'Flynn C."/>
            <person name="Davis I."/>
            <person name="Horsfall A."/>
            <person name="Kirkwood N."/>
            <person name="Harris S."/>
            <person name="Eisen J.A."/>
            <person name="Coil D.A."/>
            <person name="Darling A.E."/>
            <person name="Jospin G."/>
            <person name="Alexiev A."/>
        </authorList>
    </citation>
    <scope>NUCLEOTIDE SEQUENCE [LARGE SCALE GENOMIC DNA]</scope>
    <source>
        <strain evidence="2">COT-192 OH2859</strain>
    </source>
</reference>
<gene>
    <name evidence="1" type="ORF">HQ47_06915</name>
</gene>
<organism evidence="1 2">
    <name type="scientific">Porphyromonas macacae</name>
    <dbReference type="NCBI Taxonomy" id="28115"/>
    <lineage>
        <taxon>Bacteria</taxon>
        <taxon>Pseudomonadati</taxon>
        <taxon>Bacteroidota</taxon>
        <taxon>Bacteroidia</taxon>
        <taxon>Bacteroidales</taxon>
        <taxon>Porphyromonadaceae</taxon>
        <taxon>Porphyromonas</taxon>
    </lineage>
</organism>
<dbReference type="PANTHER" id="PTHR39966:SF3">
    <property type="entry name" value="DUF438 DOMAIN-CONTAINING PROTEIN"/>
    <property type="match status" value="1"/>
</dbReference>
<keyword evidence="2" id="KW-1185">Reference proteome</keyword>
<accession>A0A0A2E7P1</accession>
<dbReference type="OrthoDB" id="9769774at2"/>
<dbReference type="InterPro" id="IPR035965">
    <property type="entry name" value="PAS-like_dom_sf"/>
</dbReference>
<evidence type="ECO:0000313" key="1">
    <source>
        <dbReference type="EMBL" id="KGN73677.1"/>
    </source>
</evidence>
<comment type="caution">
    <text evidence="1">The sequence shown here is derived from an EMBL/GenBank/DDBJ whole genome shotgun (WGS) entry which is preliminary data.</text>
</comment>
<protein>
    <recommendedName>
        <fullName evidence="3">Hemerythrin-like domain-containing protein</fullName>
    </recommendedName>
</protein>
<dbReference type="EMBL" id="JRFA01000019">
    <property type="protein sequence ID" value="KGN73677.1"/>
    <property type="molecule type" value="Genomic_DNA"/>
</dbReference>